<evidence type="ECO:0000313" key="2">
    <source>
        <dbReference type="Proteomes" id="UP001196413"/>
    </source>
</evidence>
<keyword evidence="2" id="KW-1185">Reference proteome</keyword>
<dbReference type="AlphaFoldDB" id="A0AAD5RAH1"/>
<name>A0AAD5RAH1_PARTN</name>
<comment type="caution">
    <text evidence="1">The sequence shown here is derived from an EMBL/GenBank/DDBJ whole genome shotgun (WGS) entry which is preliminary data.</text>
</comment>
<dbReference type="Proteomes" id="UP001196413">
    <property type="component" value="Unassembled WGS sequence"/>
</dbReference>
<reference evidence="1" key="1">
    <citation type="submission" date="2021-06" db="EMBL/GenBank/DDBJ databases">
        <title>Parelaphostrongylus tenuis whole genome reference sequence.</title>
        <authorList>
            <person name="Garwood T.J."/>
            <person name="Larsen P.A."/>
            <person name="Fountain-Jones N.M."/>
            <person name="Garbe J.R."/>
            <person name="Macchietto M.G."/>
            <person name="Kania S.A."/>
            <person name="Gerhold R.W."/>
            <person name="Richards J.E."/>
            <person name="Wolf T.M."/>
        </authorList>
    </citation>
    <scope>NUCLEOTIDE SEQUENCE</scope>
    <source>
        <strain evidence="1">MNPRO001-30</strain>
        <tissue evidence="1">Meninges</tissue>
    </source>
</reference>
<evidence type="ECO:0000313" key="1">
    <source>
        <dbReference type="EMBL" id="KAJ1372752.1"/>
    </source>
</evidence>
<dbReference type="EMBL" id="JAHQIW010007180">
    <property type="protein sequence ID" value="KAJ1372752.1"/>
    <property type="molecule type" value="Genomic_DNA"/>
</dbReference>
<organism evidence="1 2">
    <name type="scientific">Parelaphostrongylus tenuis</name>
    <name type="common">Meningeal worm</name>
    <dbReference type="NCBI Taxonomy" id="148309"/>
    <lineage>
        <taxon>Eukaryota</taxon>
        <taxon>Metazoa</taxon>
        <taxon>Ecdysozoa</taxon>
        <taxon>Nematoda</taxon>
        <taxon>Chromadorea</taxon>
        <taxon>Rhabditida</taxon>
        <taxon>Rhabditina</taxon>
        <taxon>Rhabditomorpha</taxon>
        <taxon>Strongyloidea</taxon>
        <taxon>Metastrongylidae</taxon>
        <taxon>Parelaphostrongylus</taxon>
    </lineage>
</organism>
<gene>
    <name evidence="1" type="ORF">KIN20_034996</name>
</gene>
<sequence length="67" mass="7521">MFERAGSLPMYIGRENFGYVQLIINSSSSRVFDGVISLSMWRMAIEWITGVPVSSMQPQTNSAKLFS</sequence>
<protein>
    <submittedName>
        <fullName evidence="1">Uncharacterized protein</fullName>
    </submittedName>
</protein>
<accession>A0AAD5RAH1</accession>
<proteinExistence type="predicted"/>